<reference evidence="8 9" key="1">
    <citation type="journal article" date="2013" name="Genome Announc.">
        <title>Draft Genome Sequence of Strain JLT2015T, Belonging to the Family Sphingomonadaceae of the Alphaproteobacteria.</title>
        <authorList>
            <person name="Tang K."/>
            <person name="Liu K."/>
            <person name="Li S."/>
            <person name="Jiao N."/>
        </authorList>
    </citation>
    <scope>NUCLEOTIDE SEQUENCE [LARGE SCALE GENOMIC DNA]</scope>
    <source>
        <strain evidence="8 9">JLT2015</strain>
    </source>
</reference>
<keyword evidence="9" id="KW-1185">Reference proteome</keyword>
<evidence type="ECO:0000256" key="1">
    <source>
        <dbReference type="ARBA" id="ARBA00010577"/>
    </source>
</evidence>
<evidence type="ECO:0000313" key="8">
    <source>
        <dbReference type="EMBL" id="EMD84166.1"/>
    </source>
</evidence>
<dbReference type="Pfam" id="PF03963">
    <property type="entry name" value="FlgD"/>
    <property type="match status" value="1"/>
</dbReference>
<dbReference type="InterPro" id="IPR025963">
    <property type="entry name" value="FLgD_Tudor"/>
</dbReference>
<evidence type="ECO:0000259" key="6">
    <source>
        <dbReference type="Pfam" id="PF13860"/>
    </source>
</evidence>
<dbReference type="GO" id="GO:0044781">
    <property type="term" value="P:bacterial-type flagellum organization"/>
    <property type="evidence" value="ECO:0007669"/>
    <property type="project" value="UniProtKB-UniRule"/>
</dbReference>
<evidence type="ECO:0000256" key="4">
    <source>
        <dbReference type="ARBA" id="ARBA00024746"/>
    </source>
</evidence>
<keyword evidence="8" id="KW-0969">Cilium</keyword>
<dbReference type="OrthoDB" id="9785233at2"/>
<proteinExistence type="inferred from homology"/>
<dbReference type="Proteomes" id="UP000011717">
    <property type="component" value="Unassembled WGS sequence"/>
</dbReference>
<evidence type="ECO:0000256" key="3">
    <source>
        <dbReference type="ARBA" id="ARBA00022795"/>
    </source>
</evidence>
<keyword evidence="8" id="KW-0966">Cell projection</keyword>
<accession>M2TQU5</accession>
<sequence length="214" mass="21816">MDAVSLGSAASPTLSAKGQTLGQNDFLRLLTTQLVNQSPLDPMSNEQFVAQMAQFSTATGVAEVNSGIASLREELTANRLSEAAGYIGRTALVSASDVTPGDDGVSGQVQLERDSDALLVNVKNAAGEIVRSLPLGAQSAGSVDFQWDGLTGTGEDAGDGPFFISAESVQSGLVKSAPLYVRGHISSVSMSGSGAQLVVDGVGRIEPSSVVSLS</sequence>
<name>M2TQU5_9SPHN</name>
<keyword evidence="3 5" id="KW-1005">Bacterial flagellum biogenesis</keyword>
<organism evidence="8 9">
    <name type="scientific">Pacificimonas flava</name>
    <dbReference type="NCBI Taxonomy" id="1234595"/>
    <lineage>
        <taxon>Bacteria</taxon>
        <taxon>Pseudomonadati</taxon>
        <taxon>Pseudomonadota</taxon>
        <taxon>Alphaproteobacteria</taxon>
        <taxon>Sphingomonadales</taxon>
        <taxon>Sphingosinicellaceae</taxon>
        <taxon>Pacificimonas</taxon>
    </lineage>
</organism>
<keyword evidence="8" id="KW-0282">Flagellum</keyword>
<feature type="domain" description="FlgD Tudor-like" evidence="7">
    <location>
        <begin position="82"/>
        <end position="210"/>
    </location>
</feature>
<evidence type="ECO:0000313" key="9">
    <source>
        <dbReference type="Proteomes" id="UP000011717"/>
    </source>
</evidence>
<dbReference type="EMBL" id="AMRV01000001">
    <property type="protein sequence ID" value="EMD84166.1"/>
    <property type="molecule type" value="Genomic_DNA"/>
</dbReference>
<dbReference type="Gene3D" id="2.60.40.4070">
    <property type="match status" value="1"/>
</dbReference>
<feature type="domain" description="FlgD/Vpr Ig-like" evidence="6">
    <location>
        <begin position="99"/>
        <end position="170"/>
    </location>
</feature>
<dbReference type="Pfam" id="PF13860">
    <property type="entry name" value="FlgD_ig"/>
    <property type="match status" value="1"/>
</dbReference>
<comment type="similarity">
    <text evidence="1 5">Belongs to the FlgD family.</text>
</comment>
<comment type="function">
    <text evidence="4 5">Required for flagellar hook formation. May act as a scaffolding protein.</text>
</comment>
<dbReference type="AlphaFoldDB" id="M2TQU5"/>
<protein>
    <recommendedName>
        <fullName evidence="2 5">Basal-body rod modification protein FlgD</fullName>
    </recommendedName>
</protein>
<dbReference type="InterPro" id="IPR025965">
    <property type="entry name" value="FlgD/Vpr_Ig-like"/>
</dbReference>
<evidence type="ECO:0000256" key="2">
    <source>
        <dbReference type="ARBA" id="ARBA00016013"/>
    </source>
</evidence>
<dbReference type="InterPro" id="IPR005648">
    <property type="entry name" value="FlgD"/>
</dbReference>
<gene>
    <name evidence="8" type="ORF">C725_0096</name>
</gene>
<evidence type="ECO:0000259" key="7">
    <source>
        <dbReference type="Pfam" id="PF13861"/>
    </source>
</evidence>
<dbReference type="Pfam" id="PF13861">
    <property type="entry name" value="FLgD_tudor"/>
    <property type="match status" value="1"/>
</dbReference>
<dbReference type="Gene3D" id="2.30.30.910">
    <property type="match status" value="1"/>
</dbReference>
<comment type="caution">
    <text evidence="8">The sequence shown here is derived from an EMBL/GenBank/DDBJ whole genome shotgun (WGS) entry which is preliminary data.</text>
</comment>
<dbReference type="RefSeq" id="WP_008599467.1">
    <property type="nucleotide sequence ID" value="NZ_AMRV01000001.1"/>
</dbReference>
<evidence type="ECO:0000256" key="5">
    <source>
        <dbReference type="RuleBase" id="RU362076"/>
    </source>
</evidence>